<evidence type="ECO:0000256" key="1">
    <source>
        <dbReference type="ARBA" id="ARBA00008779"/>
    </source>
</evidence>
<dbReference type="PROSITE" id="PS00149">
    <property type="entry name" value="SULFATASE_2"/>
    <property type="match status" value="1"/>
</dbReference>
<evidence type="ECO:0000313" key="5">
    <source>
        <dbReference type="EMBL" id="MFC6646901.1"/>
    </source>
</evidence>
<proteinExistence type="inferred from homology"/>
<comment type="caution">
    <text evidence="5">The sequence shown here is derived from an EMBL/GenBank/DDBJ whole genome shotgun (WGS) entry which is preliminary data.</text>
</comment>
<evidence type="ECO:0000313" key="6">
    <source>
        <dbReference type="Proteomes" id="UP001596391"/>
    </source>
</evidence>
<gene>
    <name evidence="5" type="ORF">ACFQBQ_15210</name>
</gene>
<dbReference type="Gene3D" id="3.40.720.10">
    <property type="entry name" value="Alkaline Phosphatase, subunit A"/>
    <property type="match status" value="1"/>
</dbReference>
<keyword evidence="3" id="KW-0378">Hydrolase</keyword>
<dbReference type="PROSITE" id="PS51318">
    <property type="entry name" value="TAT"/>
    <property type="match status" value="1"/>
</dbReference>
<dbReference type="InterPro" id="IPR017850">
    <property type="entry name" value="Alkaline_phosphatase_core_sf"/>
</dbReference>
<protein>
    <submittedName>
        <fullName evidence="5">Sulfatase</fullName>
    </submittedName>
</protein>
<dbReference type="InterPro" id="IPR000917">
    <property type="entry name" value="Sulfatase_N"/>
</dbReference>
<dbReference type="PANTHER" id="PTHR45953:SF1">
    <property type="entry name" value="IDURONATE 2-SULFATASE"/>
    <property type="match status" value="1"/>
</dbReference>
<evidence type="ECO:0000256" key="3">
    <source>
        <dbReference type="ARBA" id="ARBA00022801"/>
    </source>
</evidence>
<accession>A0ABW1ZDU7</accession>
<dbReference type="PANTHER" id="PTHR45953">
    <property type="entry name" value="IDURONATE 2-SULFATASE"/>
    <property type="match status" value="1"/>
</dbReference>
<comment type="similarity">
    <text evidence="1">Belongs to the sulfatase family.</text>
</comment>
<dbReference type="Gene3D" id="3.30.1120.10">
    <property type="match status" value="1"/>
</dbReference>
<dbReference type="SUPFAM" id="SSF53649">
    <property type="entry name" value="Alkaline phosphatase-like"/>
    <property type="match status" value="1"/>
</dbReference>
<sequence length="478" mass="53593">MNRREFLKQTAAASLAATATRALAEPAGTKKWNVLYVFSDQHRAASLPGEPYSEVIAPTFERFRRENLSMDRCISNYPLCVPHRGILISGLYPHQSKVVGNESSLEPGVPGLGETFQKAGYHTGYVGKWHLHNGEGQFVPKGPYRFGFEHWRVWSNTNKHYDGITFDAETGEKITVPGYQPTRMTDQAIEFLGAQKGATKPWLLVVSWNPPHPPYNPPAEDQKLYDPATFKLRPNVRKPTPADRAVQPWGALESDATLRQATQGYYGGVTAVDLEFARLLKTLKENGQEENTIVIYTSDHGDMMGSHGHMAKQMPHEESSHVPFFIRHPQFKKPRKSEALFASVDIYPTLCGLAGVPVPSHCSGRDFSAHMQEKPGFKESEIVFLLNNQGPPNRQEVNTPTYRGLRTKTHTYAVQLDGKWVLYDNTKDPYQVKNLIQDPANSKLIEEFNAALIEWSKSVGDDFPYEAALKSYSSYPGA</sequence>
<reference evidence="6" key="1">
    <citation type="journal article" date="2019" name="Int. J. Syst. Evol. Microbiol.">
        <title>The Global Catalogue of Microorganisms (GCM) 10K type strain sequencing project: providing services to taxonomists for standard genome sequencing and annotation.</title>
        <authorList>
            <consortium name="The Broad Institute Genomics Platform"/>
            <consortium name="The Broad Institute Genome Sequencing Center for Infectious Disease"/>
            <person name="Wu L."/>
            <person name="Ma J."/>
        </authorList>
    </citation>
    <scope>NUCLEOTIDE SEQUENCE [LARGE SCALE GENOMIC DNA]</scope>
    <source>
        <strain evidence="6">CGMCC 1.16026</strain>
    </source>
</reference>
<dbReference type="Pfam" id="PF00884">
    <property type="entry name" value="Sulfatase"/>
    <property type="match status" value="1"/>
</dbReference>
<dbReference type="EMBL" id="JBHSWI010000001">
    <property type="protein sequence ID" value="MFC6646901.1"/>
    <property type="molecule type" value="Genomic_DNA"/>
</dbReference>
<organism evidence="5 6">
    <name type="scientific">Granulicella cerasi</name>
    <dbReference type="NCBI Taxonomy" id="741063"/>
    <lineage>
        <taxon>Bacteria</taxon>
        <taxon>Pseudomonadati</taxon>
        <taxon>Acidobacteriota</taxon>
        <taxon>Terriglobia</taxon>
        <taxon>Terriglobales</taxon>
        <taxon>Acidobacteriaceae</taxon>
        <taxon>Granulicella</taxon>
    </lineage>
</organism>
<evidence type="ECO:0000259" key="4">
    <source>
        <dbReference type="Pfam" id="PF00884"/>
    </source>
</evidence>
<dbReference type="InterPro" id="IPR024607">
    <property type="entry name" value="Sulfatase_CS"/>
</dbReference>
<dbReference type="Proteomes" id="UP001596391">
    <property type="component" value="Unassembled WGS sequence"/>
</dbReference>
<dbReference type="CDD" id="cd16034">
    <property type="entry name" value="sulfatase_like"/>
    <property type="match status" value="1"/>
</dbReference>
<feature type="domain" description="Sulfatase N-terminal" evidence="4">
    <location>
        <begin position="33"/>
        <end position="356"/>
    </location>
</feature>
<name>A0ABW1ZDU7_9BACT</name>
<keyword evidence="6" id="KW-1185">Reference proteome</keyword>
<evidence type="ECO:0000256" key="2">
    <source>
        <dbReference type="ARBA" id="ARBA00022723"/>
    </source>
</evidence>
<dbReference type="InterPro" id="IPR006311">
    <property type="entry name" value="TAT_signal"/>
</dbReference>
<dbReference type="RefSeq" id="WP_263371161.1">
    <property type="nucleotide sequence ID" value="NZ_JAGSYD010000002.1"/>
</dbReference>
<keyword evidence="2" id="KW-0479">Metal-binding</keyword>